<sequence>MTLPQILAFSLVGATVLAFIWGRWRYDLVALGALALGVAIGVVPAEKAFEGFSNDIVIIIGSALVVSAAIARSGIIEMIMRPLLPHLKTERTQVPVLAGATALLSMMTKNVGALAILMPSALATAKRSGTSPARLLMPMSFGSLVGGLAILVGTSPNIIVSGVRQEATGEPFGMYDFTPVGAGLTLIAIAYLTLAYRIIPKDRQGTVSLDAALAANAYVTEAEAPLDWALGSLRVSTLNEIGEGDVTLVAMVRDGKRRAAPHPNTKILPGDILLLEGEPQSLDDVIVKAKLRLTRSDRPVAMEEPTDEVRVVEAIISANSSLIASTARSLALHEEFGINLLGVSRGGYRTTQRLETVRLRAGDVLVLQGSEKNLPAALQALGCLPLAEREVRLGGIRHVFTPALILAVAMVLVAFGVLPVAMAFFGAAVLIVAVGSLRMREAYAALDAPVLILIAALIPVSDAIQATGGADLIGGGLSTLFNGMPPMIALAAMMIVAMAATPFLNNAATVLIAAPIGMSLAQRLGLNPDPFLMAVAVGAGCDFLTPIGHQCNTLILGPGGYKFGDYARLGAPLSLLVVAVGTPLIAFFWPLAPV</sequence>
<dbReference type="PROSITE" id="PS51202">
    <property type="entry name" value="RCK_C"/>
    <property type="match status" value="2"/>
</dbReference>
<evidence type="ECO:0000313" key="9">
    <source>
        <dbReference type="EMBL" id="XDO95149.1"/>
    </source>
</evidence>
<keyword evidence="3 7" id="KW-0812">Transmembrane</keyword>
<feature type="transmembrane region" description="Helical" evidence="7">
    <location>
        <begin position="57"/>
        <end position="76"/>
    </location>
</feature>
<dbReference type="SUPFAM" id="SSF116726">
    <property type="entry name" value="TrkA C-terminal domain-like"/>
    <property type="match status" value="2"/>
</dbReference>
<evidence type="ECO:0000256" key="7">
    <source>
        <dbReference type="SAM" id="Phobius"/>
    </source>
</evidence>
<comment type="subcellular location">
    <subcellularLocation>
        <location evidence="1">Membrane</location>
        <topology evidence="1">Multi-pass membrane protein</topology>
    </subcellularLocation>
</comment>
<protein>
    <submittedName>
        <fullName evidence="9">SLC13 family permease</fullName>
    </submittedName>
</protein>
<feature type="transmembrane region" description="Helical" evidence="7">
    <location>
        <begin position="28"/>
        <end position="45"/>
    </location>
</feature>
<feature type="transmembrane region" description="Helical" evidence="7">
    <location>
        <begin position="96"/>
        <end position="123"/>
    </location>
</feature>
<feature type="transmembrane region" description="Helical" evidence="7">
    <location>
        <begin position="488"/>
        <end position="514"/>
    </location>
</feature>
<evidence type="ECO:0000256" key="3">
    <source>
        <dbReference type="ARBA" id="ARBA00022692"/>
    </source>
</evidence>
<dbReference type="RefSeq" id="WP_369058002.1">
    <property type="nucleotide sequence ID" value="NZ_CP158375.1"/>
</dbReference>
<feature type="transmembrane region" description="Helical" evidence="7">
    <location>
        <begin position="399"/>
        <end position="415"/>
    </location>
</feature>
<dbReference type="Pfam" id="PF03600">
    <property type="entry name" value="CitMHS"/>
    <property type="match status" value="1"/>
</dbReference>
<dbReference type="GO" id="GO:0005886">
    <property type="term" value="C:plasma membrane"/>
    <property type="evidence" value="ECO:0007669"/>
    <property type="project" value="TreeGrafter"/>
</dbReference>
<feature type="transmembrane region" description="Helical" evidence="7">
    <location>
        <begin position="180"/>
        <end position="199"/>
    </location>
</feature>
<keyword evidence="5 7" id="KW-1133">Transmembrane helix</keyword>
<dbReference type="EMBL" id="CP158375">
    <property type="protein sequence ID" value="XDO95149.1"/>
    <property type="molecule type" value="Genomic_DNA"/>
</dbReference>
<dbReference type="GO" id="GO:0008324">
    <property type="term" value="F:monoatomic cation transmembrane transporter activity"/>
    <property type="evidence" value="ECO:0007669"/>
    <property type="project" value="InterPro"/>
</dbReference>
<dbReference type="PANTHER" id="PTHR43652:SF2">
    <property type="entry name" value="BASIC AMINO ACID ANTIPORTER YFCC-RELATED"/>
    <property type="match status" value="1"/>
</dbReference>
<evidence type="ECO:0000256" key="6">
    <source>
        <dbReference type="ARBA" id="ARBA00023136"/>
    </source>
</evidence>
<dbReference type="CDD" id="cd01115">
    <property type="entry name" value="SLC13_permease"/>
    <property type="match status" value="1"/>
</dbReference>
<organism evidence="9">
    <name type="scientific">Caulobacter sp. 73W</name>
    <dbReference type="NCBI Taxonomy" id="3161137"/>
    <lineage>
        <taxon>Bacteria</taxon>
        <taxon>Pseudomonadati</taxon>
        <taxon>Pseudomonadota</taxon>
        <taxon>Alphaproteobacteria</taxon>
        <taxon>Caulobacterales</taxon>
        <taxon>Caulobacteraceae</taxon>
        <taxon>Caulobacter</taxon>
    </lineage>
</organism>
<accession>A0AB39KNW4</accession>
<evidence type="ECO:0000256" key="4">
    <source>
        <dbReference type="ARBA" id="ARBA00022737"/>
    </source>
</evidence>
<keyword evidence="6 7" id="KW-0472">Membrane</keyword>
<dbReference type="GO" id="GO:0006813">
    <property type="term" value="P:potassium ion transport"/>
    <property type="evidence" value="ECO:0007669"/>
    <property type="project" value="InterPro"/>
</dbReference>
<feature type="transmembrane region" description="Helical" evidence="7">
    <location>
        <begin position="135"/>
        <end position="160"/>
    </location>
</feature>
<feature type="domain" description="RCK C-terminal" evidence="8">
    <location>
        <begin position="206"/>
        <end position="291"/>
    </location>
</feature>
<dbReference type="PANTHER" id="PTHR43652">
    <property type="entry name" value="BASIC AMINO ACID ANTIPORTER YFCC-RELATED"/>
    <property type="match status" value="1"/>
</dbReference>
<name>A0AB39KNW4_9CAUL</name>
<dbReference type="InterPro" id="IPR036721">
    <property type="entry name" value="RCK_C_sf"/>
</dbReference>
<feature type="transmembrane region" description="Helical" evidence="7">
    <location>
        <begin position="450"/>
        <end position="468"/>
    </location>
</feature>
<keyword evidence="4" id="KW-0677">Repeat</keyword>
<feature type="domain" description="RCK C-terminal" evidence="8">
    <location>
        <begin position="298"/>
        <end position="383"/>
    </location>
</feature>
<evidence type="ECO:0000256" key="1">
    <source>
        <dbReference type="ARBA" id="ARBA00004141"/>
    </source>
</evidence>
<dbReference type="InterPro" id="IPR051679">
    <property type="entry name" value="DASS-Related_Transporters"/>
</dbReference>
<dbReference type="InterPro" id="IPR006037">
    <property type="entry name" value="RCK_C"/>
</dbReference>
<dbReference type="InterPro" id="IPR004680">
    <property type="entry name" value="Cit_transptr-like_dom"/>
</dbReference>
<proteinExistence type="predicted"/>
<reference evidence="9" key="1">
    <citation type="submission" date="2024-06" db="EMBL/GenBank/DDBJ databases">
        <title>Caulobacter inopinatus, sp. nov.</title>
        <authorList>
            <person name="Donachie S.P."/>
        </authorList>
    </citation>
    <scope>NUCLEOTIDE SEQUENCE</scope>
    <source>
        <strain evidence="9">73W</strain>
    </source>
</reference>
<dbReference type="Pfam" id="PF02080">
    <property type="entry name" value="TrkA_C"/>
    <property type="match status" value="2"/>
</dbReference>
<dbReference type="Gene3D" id="3.30.70.1450">
    <property type="entry name" value="Regulator of K+ conductance, C-terminal domain"/>
    <property type="match status" value="2"/>
</dbReference>
<dbReference type="AlphaFoldDB" id="A0AB39KNW4"/>
<evidence type="ECO:0000256" key="5">
    <source>
        <dbReference type="ARBA" id="ARBA00022989"/>
    </source>
</evidence>
<evidence type="ECO:0000259" key="8">
    <source>
        <dbReference type="PROSITE" id="PS51202"/>
    </source>
</evidence>
<keyword evidence="2" id="KW-0813">Transport</keyword>
<gene>
    <name evidence="9" type="ORF">ABOZ73_09925</name>
</gene>
<evidence type="ECO:0000256" key="2">
    <source>
        <dbReference type="ARBA" id="ARBA00022448"/>
    </source>
</evidence>
<feature type="transmembrane region" description="Helical" evidence="7">
    <location>
        <begin position="569"/>
        <end position="592"/>
    </location>
</feature>